<comment type="caution">
    <text evidence="2">The sequence shown here is derived from an EMBL/GenBank/DDBJ whole genome shotgun (WGS) entry which is preliminary data.</text>
</comment>
<reference evidence="2 3" key="1">
    <citation type="journal article" date="2019" name="Sci. Rep.">
        <title>Orb-weaving spider Araneus ventricosus genome elucidates the spidroin gene catalogue.</title>
        <authorList>
            <person name="Kono N."/>
            <person name="Nakamura H."/>
            <person name="Ohtoshi R."/>
            <person name="Moran D.A.P."/>
            <person name="Shinohara A."/>
            <person name="Yoshida Y."/>
            <person name="Fujiwara M."/>
            <person name="Mori M."/>
            <person name="Tomita M."/>
            <person name="Arakawa K."/>
        </authorList>
    </citation>
    <scope>NUCLEOTIDE SEQUENCE [LARGE SCALE GENOMIC DNA]</scope>
</reference>
<dbReference type="EMBL" id="BGPR01130598">
    <property type="protein sequence ID" value="GBN44975.1"/>
    <property type="molecule type" value="Genomic_DNA"/>
</dbReference>
<sequence length="71" mass="8045">MCLKRYPKQADTKGEFLLERVFTHLNLIEKAYFGLRFLNKAGESVSDASLCNEGTAQSTYGYIPQSIVILR</sequence>
<dbReference type="InterPro" id="IPR018979">
    <property type="entry name" value="FERM_N"/>
</dbReference>
<keyword evidence="3" id="KW-1185">Reference proteome</keyword>
<dbReference type="Gene3D" id="3.10.20.90">
    <property type="entry name" value="Phosphatidylinositol 3-kinase Catalytic Subunit, Chain A, domain 1"/>
    <property type="match status" value="1"/>
</dbReference>
<accession>A0A4Y2NZ78</accession>
<dbReference type="Proteomes" id="UP000499080">
    <property type="component" value="Unassembled WGS sequence"/>
</dbReference>
<protein>
    <recommendedName>
        <fullName evidence="1">FERM N-terminal domain-containing protein</fullName>
    </recommendedName>
</protein>
<name>A0A4Y2NZ78_ARAVE</name>
<dbReference type="OrthoDB" id="6431038at2759"/>
<feature type="domain" description="FERM N-terminal" evidence="1">
    <location>
        <begin position="9"/>
        <end position="43"/>
    </location>
</feature>
<evidence type="ECO:0000313" key="3">
    <source>
        <dbReference type="Proteomes" id="UP000499080"/>
    </source>
</evidence>
<dbReference type="Pfam" id="PF09379">
    <property type="entry name" value="FERM_N"/>
    <property type="match status" value="1"/>
</dbReference>
<proteinExistence type="predicted"/>
<gene>
    <name evidence="2" type="ORF">AVEN_97517_1</name>
</gene>
<evidence type="ECO:0000313" key="2">
    <source>
        <dbReference type="EMBL" id="GBN44975.1"/>
    </source>
</evidence>
<evidence type="ECO:0000259" key="1">
    <source>
        <dbReference type="Pfam" id="PF09379"/>
    </source>
</evidence>
<dbReference type="AlphaFoldDB" id="A0A4Y2NZ78"/>
<organism evidence="2 3">
    <name type="scientific">Araneus ventricosus</name>
    <name type="common">Orbweaver spider</name>
    <name type="synonym">Epeira ventricosa</name>
    <dbReference type="NCBI Taxonomy" id="182803"/>
    <lineage>
        <taxon>Eukaryota</taxon>
        <taxon>Metazoa</taxon>
        <taxon>Ecdysozoa</taxon>
        <taxon>Arthropoda</taxon>
        <taxon>Chelicerata</taxon>
        <taxon>Arachnida</taxon>
        <taxon>Araneae</taxon>
        <taxon>Araneomorphae</taxon>
        <taxon>Entelegynae</taxon>
        <taxon>Araneoidea</taxon>
        <taxon>Araneidae</taxon>
        <taxon>Araneus</taxon>
    </lineage>
</organism>
<dbReference type="InterPro" id="IPR029071">
    <property type="entry name" value="Ubiquitin-like_domsf"/>
</dbReference>
<dbReference type="SUPFAM" id="SSF54236">
    <property type="entry name" value="Ubiquitin-like"/>
    <property type="match status" value="1"/>
</dbReference>